<comment type="caution">
    <text evidence="4">The sequence shown here is derived from an EMBL/GenBank/DDBJ whole genome shotgun (WGS) entry which is preliminary data.</text>
</comment>
<evidence type="ECO:0000259" key="3">
    <source>
        <dbReference type="PROSITE" id="PS50893"/>
    </source>
</evidence>
<dbReference type="SUPFAM" id="SSF52540">
    <property type="entry name" value="P-loop containing nucleoside triphosphate hydrolases"/>
    <property type="match status" value="1"/>
</dbReference>
<dbReference type="PANTHER" id="PTHR42794:SF2">
    <property type="entry name" value="ABC TRANSPORTER ATP-BINDING PROTEIN"/>
    <property type="match status" value="1"/>
</dbReference>
<dbReference type="PROSITE" id="PS50893">
    <property type="entry name" value="ABC_TRANSPORTER_2"/>
    <property type="match status" value="1"/>
</dbReference>
<name>A0ABQ6HD04_9GAMM</name>
<dbReference type="CDD" id="cd03214">
    <property type="entry name" value="ABC_Iron-Siderophores_B12_Hemin"/>
    <property type="match status" value="1"/>
</dbReference>
<keyword evidence="5" id="KW-1185">Reference proteome</keyword>
<dbReference type="Gene3D" id="3.40.50.300">
    <property type="entry name" value="P-loop containing nucleotide triphosphate hydrolases"/>
    <property type="match status" value="1"/>
</dbReference>
<dbReference type="InterPro" id="IPR003439">
    <property type="entry name" value="ABC_transporter-like_ATP-bd"/>
</dbReference>
<dbReference type="Pfam" id="PF00005">
    <property type="entry name" value="ABC_tran"/>
    <property type="match status" value="1"/>
</dbReference>
<keyword evidence="2" id="KW-0067">ATP-binding</keyword>
<accession>A0ABQ6HD04</accession>
<organism evidence="4 5">
    <name type="scientific">Thalassotalea loyana</name>
    <dbReference type="NCBI Taxonomy" id="280483"/>
    <lineage>
        <taxon>Bacteria</taxon>
        <taxon>Pseudomonadati</taxon>
        <taxon>Pseudomonadota</taxon>
        <taxon>Gammaproteobacteria</taxon>
        <taxon>Alteromonadales</taxon>
        <taxon>Colwelliaceae</taxon>
        <taxon>Thalassotalea</taxon>
    </lineage>
</organism>
<evidence type="ECO:0000313" key="5">
    <source>
        <dbReference type="Proteomes" id="UP001157134"/>
    </source>
</evidence>
<reference evidence="4 5" key="1">
    <citation type="submission" date="2023-03" db="EMBL/GenBank/DDBJ databases">
        <title>Thalassotalea loyana LMG 22536T draft genome sequence.</title>
        <authorList>
            <person name="Sawabe T."/>
        </authorList>
    </citation>
    <scope>NUCLEOTIDE SEQUENCE [LARGE SCALE GENOMIC DNA]</scope>
    <source>
        <strain evidence="4 5">LMG 22536</strain>
    </source>
</reference>
<dbReference type="InterPro" id="IPR017871">
    <property type="entry name" value="ABC_transporter-like_CS"/>
</dbReference>
<dbReference type="EMBL" id="BSSV01000004">
    <property type="protein sequence ID" value="GLX85980.1"/>
    <property type="molecule type" value="Genomic_DNA"/>
</dbReference>
<dbReference type="SMART" id="SM00382">
    <property type="entry name" value="AAA"/>
    <property type="match status" value="1"/>
</dbReference>
<dbReference type="RefSeq" id="WP_284298557.1">
    <property type="nucleotide sequence ID" value="NZ_BSSV01000004.1"/>
</dbReference>
<dbReference type="Proteomes" id="UP001157134">
    <property type="component" value="Unassembled WGS sequence"/>
</dbReference>
<gene>
    <name evidence="4" type="primary">btuD</name>
    <name evidence="4" type="ORF">tloyanaT_22320</name>
</gene>
<evidence type="ECO:0000313" key="4">
    <source>
        <dbReference type="EMBL" id="GLX85980.1"/>
    </source>
</evidence>
<keyword evidence="1" id="KW-0547">Nucleotide-binding</keyword>
<sequence length="268" mass="29640">MAQSSASNVSSTALLVCHDVSFSYYNNSILSRITFDIEPGQFVGLVGANGAGKSTLLRCLYRYLTPQSGFVTFEHKQIQDIPSKLFAQEVAVVVQEPPNNFNLRVFDVVALGLTPYLSAFSLLSSQQKEKVKRAITQVGLQKKCEQGFEQLSGGEKQRVLIAKAIVQQPKLLIMDEPTSHLDIKYQIEIMRLAKSLNIAVIASFHDLNLAAAMSDKLLMLHRGNLVAIGTPNEVVTQENIEAFFDTKVEVTTRNHADIPQVFYDYGAS</sequence>
<feature type="domain" description="ABC transporter" evidence="3">
    <location>
        <begin position="15"/>
        <end position="247"/>
    </location>
</feature>
<dbReference type="InterPro" id="IPR003593">
    <property type="entry name" value="AAA+_ATPase"/>
</dbReference>
<evidence type="ECO:0000256" key="2">
    <source>
        <dbReference type="ARBA" id="ARBA00022840"/>
    </source>
</evidence>
<dbReference type="PROSITE" id="PS00211">
    <property type="entry name" value="ABC_TRANSPORTER_1"/>
    <property type="match status" value="1"/>
</dbReference>
<evidence type="ECO:0000256" key="1">
    <source>
        <dbReference type="ARBA" id="ARBA00022741"/>
    </source>
</evidence>
<proteinExistence type="predicted"/>
<dbReference type="InterPro" id="IPR027417">
    <property type="entry name" value="P-loop_NTPase"/>
</dbReference>
<dbReference type="PANTHER" id="PTHR42794">
    <property type="entry name" value="HEMIN IMPORT ATP-BINDING PROTEIN HMUV"/>
    <property type="match status" value="1"/>
</dbReference>
<protein>
    <submittedName>
        <fullName evidence="4">ABC cobalamin uptake system ATPase BtuD</fullName>
    </submittedName>
</protein>